<dbReference type="Proteomes" id="UP000078558">
    <property type="component" value="Chromosome I"/>
</dbReference>
<dbReference type="Gene3D" id="1.20.910.10">
    <property type="entry name" value="Heme oxygenase-like"/>
    <property type="match status" value="1"/>
</dbReference>
<reference evidence="3 4" key="2">
    <citation type="submission" date="2017-08" db="EMBL/GenBank/DDBJ databases">
        <authorList>
            <person name="de Groot N.N."/>
        </authorList>
    </citation>
    <scope>NUCLEOTIDE SEQUENCE [LARGE SCALE GENOMIC DNA]</scope>
    <source>
        <strain evidence="3">Orrdi1</strain>
    </source>
</reference>
<dbReference type="GO" id="GO:0004392">
    <property type="term" value="F:heme oxygenase (decyclizing) activity"/>
    <property type="evidence" value="ECO:0007669"/>
    <property type="project" value="InterPro"/>
</dbReference>
<dbReference type="SUPFAM" id="SSF48613">
    <property type="entry name" value="Heme oxygenase-like"/>
    <property type="match status" value="1"/>
</dbReference>
<gene>
    <name evidence="2" type="ORF">ODI_03910</name>
    <name evidence="3" type="ORF">ODI_R2515</name>
</gene>
<dbReference type="EMBL" id="LT907988">
    <property type="protein sequence ID" value="SOE50115.1"/>
    <property type="molecule type" value="Genomic_DNA"/>
</dbReference>
<dbReference type="OrthoDB" id="9149607at2"/>
<proteinExistence type="predicted"/>
<feature type="region of interest" description="Disordered" evidence="1">
    <location>
        <begin position="1"/>
        <end position="22"/>
    </location>
</feature>
<reference evidence="2 4" key="1">
    <citation type="submission" date="2016-06" db="EMBL/GenBank/DDBJ databases">
        <authorList>
            <person name="Kjaerup R.B."/>
            <person name="Dalgaard T.S."/>
            <person name="Juul-Madsen H.R."/>
        </authorList>
    </citation>
    <scope>NUCLEOTIDE SEQUENCE [LARGE SCALE GENOMIC DNA]</scope>
    <source>
        <strain evidence="2">Orrdi1</strain>
    </source>
</reference>
<protein>
    <submittedName>
        <fullName evidence="2">Heme oxygenase HemO, associated with heme uptake</fullName>
    </submittedName>
</protein>
<dbReference type="GO" id="GO:0006788">
    <property type="term" value="P:heme oxidation"/>
    <property type="evidence" value="ECO:0007669"/>
    <property type="project" value="InterPro"/>
</dbReference>
<accession>A0A1C3K745</accession>
<dbReference type="STRING" id="1851544.ODI_03910"/>
<sequence>MQTATETVTPAGQPNAARKPGRALHLREATSALHAQVDAAMMAGEPMKDREHYAQFLIVQYRFHQLTRHYFRDPILNGWLPGLAERERLAALEQDCRDLGLTPEHYLNLPLATPRHAAGRATALGWLYVTEGSNLGAAFLYKAAQALGLDADFGARHLAPHADGRALHWKTFVAQLDAAPVGDQYESLVVEGAQAAFLRVIALAQGMAQG</sequence>
<dbReference type="EMBL" id="FLRC01000053">
    <property type="protein sequence ID" value="SBT27323.1"/>
    <property type="molecule type" value="Genomic_DNA"/>
</dbReference>
<name>A0A1C3K745_9BURK</name>
<feature type="compositionally biased region" description="Polar residues" evidence="1">
    <location>
        <begin position="1"/>
        <end position="12"/>
    </location>
</feature>
<evidence type="ECO:0000313" key="3">
    <source>
        <dbReference type="EMBL" id="SOE50115.1"/>
    </source>
</evidence>
<evidence type="ECO:0000313" key="4">
    <source>
        <dbReference type="Proteomes" id="UP000078558"/>
    </source>
</evidence>
<dbReference type="InterPro" id="IPR016084">
    <property type="entry name" value="Haem_Oase-like_multi-hlx"/>
</dbReference>
<organism evidence="2 4">
    <name type="scientific">Orrella dioscoreae</name>
    <dbReference type="NCBI Taxonomy" id="1851544"/>
    <lineage>
        <taxon>Bacteria</taxon>
        <taxon>Pseudomonadati</taxon>
        <taxon>Pseudomonadota</taxon>
        <taxon>Betaproteobacteria</taxon>
        <taxon>Burkholderiales</taxon>
        <taxon>Alcaligenaceae</taxon>
        <taxon>Orrella</taxon>
    </lineage>
</organism>
<keyword evidence="4" id="KW-1185">Reference proteome</keyword>
<dbReference type="Pfam" id="PF01126">
    <property type="entry name" value="Heme_oxygenase"/>
    <property type="match status" value="1"/>
</dbReference>
<dbReference type="KEGG" id="odi:ODI_R2515"/>
<dbReference type="InterPro" id="IPR016053">
    <property type="entry name" value="Haem_Oase-like"/>
</dbReference>
<dbReference type="AlphaFoldDB" id="A0A1C3K745"/>
<dbReference type="CDD" id="cd19166">
    <property type="entry name" value="HemeO-bac"/>
    <property type="match status" value="1"/>
</dbReference>
<dbReference type="RefSeq" id="WP_067758695.1">
    <property type="nucleotide sequence ID" value="NZ_LT907988.1"/>
</dbReference>
<evidence type="ECO:0000313" key="2">
    <source>
        <dbReference type="EMBL" id="SBT27323.1"/>
    </source>
</evidence>
<evidence type="ECO:0000256" key="1">
    <source>
        <dbReference type="SAM" id="MobiDB-lite"/>
    </source>
</evidence>